<name>A0A0V0HAK3_SOLCH</name>
<organism evidence="1">
    <name type="scientific">Solanum chacoense</name>
    <name type="common">Chaco potato</name>
    <dbReference type="NCBI Taxonomy" id="4108"/>
    <lineage>
        <taxon>Eukaryota</taxon>
        <taxon>Viridiplantae</taxon>
        <taxon>Streptophyta</taxon>
        <taxon>Embryophyta</taxon>
        <taxon>Tracheophyta</taxon>
        <taxon>Spermatophyta</taxon>
        <taxon>Magnoliopsida</taxon>
        <taxon>eudicotyledons</taxon>
        <taxon>Gunneridae</taxon>
        <taxon>Pentapetalae</taxon>
        <taxon>asterids</taxon>
        <taxon>lamiids</taxon>
        <taxon>Solanales</taxon>
        <taxon>Solanaceae</taxon>
        <taxon>Solanoideae</taxon>
        <taxon>Solaneae</taxon>
        <taxon>Solanum</taxon>
    </lineage>
</organism>
<protein>
    <submittedName>
        <fullName evidence="1">Putative ovule protein</fullName>
    </submittedName>
</protein>
<evidence type="ECO:0000313" key="1">
    <source>
        <dbReference type="EMBL" id="JAP17473.1"/>
    </source>
</evidence>
<accession>A0A0V0HAK3</accession>
<proteinExistence type="predicted"/>
<reference evidence="1" key="1">
    <citation type="submission" date="2015-12" db="EMBL/GenBank/DDBJ databases">
        <title>Gene expression during late stages of embryo sac development: a critical building block for successful pollen-pistil interactions.</title>
        <authorList>
            <person name="Liu Y."/>
            <person name="Joly V."/>
            <person name="Sabar M."/>
            <person name="Matton D.P."/>
        </authorList>
    </citation>
    <scope>NUCLEOTIDE SEQUENCE</scope>
</reference>
<dbReference type="EMBL" id="GEDG01022480">
    <property type="protein sequence ID" value="JAP17473.1"/>
    <property type="molecule type" value="Transcribed_RNA"/>
</dbReference>
<dbReference type="AlphaFoldDB" id="A0A0V0HAK3"/>
<sequence>MLSTCLKHKFASNGHRGSSNYNFNFNIIAHGLPKKCNDLAHNFTVFWLIFPDFNIVFLSQFNHSISLLKLHHNLYRRVN</sequence>